<name>A0ABN9XYB7_9DINO</name>
<gene>
    <name evidence="5" type="ORF">PCOR1329_LOCUS80910</name>
</gene>
<dbReference type="Pfam" id="PF07653">
    <property type="entry name" value="SH3_2"/>
    <property type="match status" value="1"/>
</dbReference>
<proteinExistence type="predicted"/>
<accession>A0ABN9XYB7</accession>
<dbReference type="SUPFAM" id="SSF50044">
    <property type="entry name" value="SH3-domain"/>
    <property type="match status" value="1"/>
</dbReference>
<keyword evidence="6" id="KW-1185">Reference proteome</keyword>
<dbReference type="PROSITE" id="PS50002">
    <property type="entry name" value="SH3"/>
    <property type="match status" value="1"/>
</dbReference>
<evidence type="ECO:0000313" key="5">
    <source>
        <dbReference type="EMBL" id="CAK0905104.1"/>
    </source>
</evidence>
<dbReference type="InterPro" id="IPR001452">
    <property type="entry name" value="SH3_domain"/>
</dbReference>
<evidence type="ECO:0000256" key="3">
    <source>
        <dbReference type="SAM" id="MobiDB-lite"/>
    </source>
</evidence>
<feature type="domain" description="SH3" evidence="4">
    <location>
        <begin position="1"/>
        <end position="47"/>
    </location>
</feature>
<evidence type="ECO:0000256" key="2">
    <source>
        <dbReference type="PROSITE-ProRule" id="PRU00192"/>
    </source>
</evidence>
<dbReference type="EMBL" id="CAUYUJ010021504">
    <property type="protein sequence ID" value="CAK0905104.1"/>
    <property type="molecule type" value="Genomic_DNA"/>
</dbReference>
<evidence type="ECO:0000313" key="6">
    <source>
        <dbReference type="Proteomes" id="UP001189429"/>
    </source>
</evidence>
<sequence>MRARVGDAVRVLHIGQGGGDEEGWLYVSTPRSRRGWLPSAYVEPHRDAVAKPTATPGAAPSTERRSPRTGVLWTAVVQQRVPSEGPGYIAVREGDVVEVLHTAPGWRMDGSTCAAARGARCAQRGGCPGAPPSRRAGSAAQRCQPSESAPPWRPRPGAVTKCPAAVGGRSVPLLRPTALDVRGQARRKRLASRGQT</sequence>
<dbReference type="Proteomes" id="UP001189429">
    <property type="component" value="Unassembled WGS sequence"/>
</dbReference>
<organism evidence="5 6">
    <name type="scientific">Prorocentrum cordatum</name>
    <dbReference type="NCBI Taxonomy" id="2364126"/>
    <lineage>
        <taxon>Eukaryota</taxon>
        <taxon>Sar</taxon>
        <taxon>Alveolata</taxon>
        <taxon>Dinophyceae</taxon>
        <taxon>Prorocentrales</taxon>
        <taxon>Prorocentraceae</taxon>
        <taxon>Prorocentrum</taxon>
    </lineage>
</organism>
<dbReference type="Gene3D" id="2.30.30.40">
    <property type="entry name" value="SH3 Domains"/>
    <property type="match status" value="1"/>
</dbReference>
<reference evidence="5" key="1">
    <citation type="submission" date="2023-10" db="EMBL/GenBank/DDBJ databases">
        <authorList>
            <person name="Chen Y."/>
            <person name="Shah S."/>
            <person name="Dougan E. K."/>
            <person name="Thang M."/>
            <person name="Chan C."/>
        </authorList>
    </citation>
    <scope>NUCLEOTIDE SEQUENCE [LARGE SCALE GENOMIC DNA]</scope>
</reference>
<comment type="caution">
    <text evidence="5">The sequence shown here is derived from an EMBL/GenBank/DDBJ whole genome shotgun (WGS) entry which is preliminary data.</text>
</comment>
<feature type="compositionally biased region" description="Basic residues" evidence="3">
    <location>
        <begin position="184"/>
        <end position="196"/>
    </location>
</feature>
<evidence type="ECO:0000259" key="4">
    <source>
        <dbReference type="PROSITE" id="PS50002"/>
    </source>
</evidence>
<feature type="region of interest" description="Disordered" evidence="3">
    <location>
        <begin position="177"/>
        <end position="196"/>
    </location>
</feature>
<keyword evidence="1 2" id="KW-0728">SH3 domain</keyword>
<feature type="region of interest" description="Disordered" evidence="3">
    <location>
        <begin position="127"/>
        <end position="163"/>
    </location>
</feature>
<protein>
    <recommendedName>
        <fullName evidence="4">SH3 domain-containing protein</fullName>
    </recommendedName>
</protein>
<dbReference type="InterPro" id="IPR036028">
    <property type="entry name" value="SH3-like_dom_sf"/>
</dbReference>
<evidence type="ECO:0000256" key="1">
    <source>
        <dbReference type="ARBA" id="ARBA00022443"/>
    </source>
</evidence>